<name>A0A226C0D3_9FIRM</name>
<sequence length="142" mass="16022">MECLDRVGLSHLAKRRADQLSGGQKQRVAIDRMLIQKAELVLADEPIASLDPKAGREVMDLLCEVVRERDLTVICVLHQMDVAMDYGERIIGLKNGELVLDNDVKNISTERLQSLYEDGSQKDTENNNTTYNFVERPVVSHV</sequence>
<comment type="caution">
    <text evidence="2">The sequence shown here is derived from an EMBL/GenBank/DDBJ whole genome shotgun (WGS) entry which is preliminary data.</text>
</comment>
<organism evidence="2 3">
    <name type="scientific">Natranaerobius trueperi</name>
    <dbReference type="NCBI Taxonomy" id="759412"/>
    <lineage>
        <taxon>Bacteria</taxon>
        <taxon>Bacillati</taxon>
        <taxon>Bacillota</taxon>
        <taxon>Clostridia</taxon>
        <taxon>Natranaerobiales</taxon>
        <taxon>Natranaerobiaceae</taxon>
        <taxon>Natranaerobius</taxon>
    </lineage>
</organism>
<evidence type="ECO:0000313" key="2">
    <source>
        <dbReference type="EMBL" id="OWZ83830.1"/>
    </source>
</evidence>
<evidence type="ECO:0000259" key="1">
    <source>
        <dbReference type="Pfam" id="PF00005"/>
    </source>
</evidence>
<dbReference type="PANTHER" id="PTHR24220">
    <property type="entry name" value="IMPORT ATP-BINDING PROTEIN"/>
    <property type="match status" value="1"/>
</dbReference>
<dbReference type="Proteomes" id="UP000214588">
    <property type="component" value="Unassembled WGS sequence"/>
</dbReference>
<dbReference type="GO" id="GO:0022857">
    <property type="term" value="F:transmembrane transporter activity"/>
    <property type="evidence" value="ECO:0007669"/>
    <property type="project" value="TreeGrafter"/>
</dbReference>
<dbReference type="Pfam" id="PF00005">
    <property type="entry name" value="ABC_tran"/>
    <property type="match status" value="1"/>
</dbReference>
<dbReference type="InterPro" id="IPR015854">
    <property type="entry name" value="ABC_transpr_LolD-like"/>
</dbReference>
<dbReference type="PANTHER" id="PTHR24220:SF659">
    <property type="entry name" value="TRANSPORTER, PUTATIVE-RELATED"/>
    <property type="match status" value="1"/>
</dbReference>
<dbReference type="Gene3D" id="3.40.50.300">
    <property type="entry name" value="P-loop containing nucleotide triphosphate hydrolases"/>
    <property type="match status" value="1"/>
</dbReference>
<dbReference type="InterPro" id="IPR027417">
    <property type="entry name" value="P-loop_NTPase"/>
</dbReference>
<dbReference type="AlphaFoldDB" id="A0A226C0D3"/>
<dbReference type="EMBL" id="NIQC01000011">
    <property type="protein sequence ID" value="OWZ83830.1"/>
    <property type="molecule type" value="Genomic_DNA"/>
</dbReference>
<keyword evidence="3" id="KW-1185">Reference proteome</keyword>
<accession>A0A226C0D3</accession>
<dbReference type="GO" id="GO:0005524">
    <property type="term" value="F:ATP binding"/>
    <property type="evidence" value="ECO:0007669"/>
    <property type="project" value="InterPro"/>
</dbReference>
<evidence type="ECO:0000313" key="3">
    <source>
        <dbReference type="Proteomes" id="UP000214588"/>
    </source>
</evidence>
<dbReference type="InterPro" id="IPR003439">
    <property type="entry name" value="ABC_transporter-like_ATP-bd"/>
</dbReference>
<dbReference type="OrthoDB" id="9802264at2"/>
<protein>
    <recommendedName>
        <fullName evidence="1">ABC transporter domain-containing protein</fullName>
    </recommendedName>
</protein>
<proteinExistence type="predicted"/>
<reference evidence="2 3" key="1">
    <citation type="submission" date="2017-06" db="EMBL/GenBank/DDBJ databases">
        <title>Draft Genome Sequence of Natranaerobius trueperi halophilic, alkalithermophilic bacteria from soda lakes.</title>
        <authorList>
            <person name="Zhao B."/>
        </authorList>
    </citation>
    <scope>NUCLEOTIDE SEQUENCE [LARGE SCALE GENOMIC DNA]</scope>
    <source>
        <strain evidence="2 3">DSM 18760</strain>
    </source>
</reference>
<dbReference type="GO" id="GO:0005886">
    <property type="term" value="C:plasma membrane"/>
    <property type="evidence" value="ECO:0007669"/>
    <property type="project" value="TreeGrafter"/>
</dbReference>
<dbReference type="SUPFAM" id="SSF52540">
    <property type="entry name" value="P-loop containing nucleoside triphosphate hydrolases"/>
    <property type="match status" value="1"/>
</dbReference>
<feature type="domain" description="ABC transporter" evidence="1">
    <location>
        <begin position="3"/>
        <end position="48"/>
    </location>
</feature>
<gene>
    <name evidence="2" type="ORF">CDO51_06225</name>
</gene>
<dbReference type="GO" id="GO:0016887">
    <property type="term" value="F:ATP hydrolysis activity"/>
    <property type="evidence" value="ECO:0007669"/>
    <property type="project" value="InterPro"/>
</dbReference>